<proteinExistence type="predicted"/>
<evidence type="ECO:0008006" key="3">
    <source>
        <dbReference type="Google" id="ProtNLM"/>
    </source>
</evidence>
<protein>
    <recommendedName>
        <fullName evidence="3">ATP-dependent DNA helicase</fullName>
    </recommendedName>
</protein>
<keyword evidence="2" id="KW-1185">Reference proteome</keyword>
<accession>A0A0D0DLG6</accession>
<reference evidence="1 2" key="1">
    <citation type="submission" date="2014-04" db="EMBL/GenBank/DDBJ databases">
        <authorList>
            <consortium name="DOE Joint Genome Institute"/>
            <person name="Kuo A."/>
            <person name="Kohler A."/>
            <person name="Jargeat P."/>
            <person name="Nagy L.G."/>
            <person name="Floudas D."/>
            <person name="Copeland A."/>
            <person name="Barry K.W."/>
            <person name="Cichocki N."/>
            <person name="Veneault-Fourrey C."/>
            <person name="LaButti K."/>
            <person name="Lindquist E.A."/>
            <person name="Lipzen A."/>
            <person name="Lundell T."/>
            <person name="Morin E."/>
            <person name="Murat C."/>
            <person name="Sun H."/>
            <person name="Tunlid A."/>
            <person name="Henrissat B."/>
            <person name="Grigoriev I.V."/>
            <person name="Hibbett D.S."/>
            <person name="Martin F."/>
            <person name="Nordberg H.P."/>
            <person name="Cantor M.N."/>
            <person name="Hua S.X."/>
        </authorList>
    </citation>
    <scope>NUCLEOTIDE SEQUENCE [LARGE SCALE GENOMIC DNA]</scope>
    <source>
        <strain evidence="1 2">Ve08.2h10</strain>
    </source>
</reference>
<reference evidence="2" key="2">
    <citation type="submission" date="2015-01" db="EMBL/GenBank/DDBJ databases">
        <title>Evolutionary Origins and Diversification of the Mycorrhizal Mutualists.</title>
        <authorList>
            <consortium name="DOE Joint Genome Institute"/>
            <consortium name="Mycorrhizal Genomics Consortium"/>
            <person name="Kohler A."/>
            <person name="Kuo A."/>
            <person name="Nagy L.G."/>
            <person name="Floudas D."/>
            <person name="Copeland A."/>
            <person name="Barry K.W."/>
            <person name="Cichocki N."/>
            <person name="Veneault-Fourrey C."/>
            <person name="LaButti K."/>
            <person name="Lindquist E.A."/>
            <person name="Lipzen A."/>
            <person name="Lundell T."/>
            <person name="Morin E."/>
            <person name="Murat C."/>
            <person name="Riley R."/>
            <person name="Ohm R."/>
            <person name="Sun H."/>
            <person name="Tunlid A."/>
            <person name="Henrissat B."/>
            <person name="Grigoriev I.V."/>
            <person name="Hibbett D.S."/>
            <person name="Martin F."/>
        </authorList>
    </citation>
    <scope>NUCLEOTIDE SEQUENCE [LARGE SCALE GENOMIC DNA]</scope>
    <source>
        <strain evidence="2">Ve08.2h10</strain>
    </source>
</reference>
<dbReference type="OrthoDB" id="3353471at2759"/>
<organism evidence="1 2">
    <name type="scientific">Paxillus rubicundulus Ve08.2h10</name>
    <dbReference type="NCBI Taxonomy" id="930991"/>
    <lineage>
        <taxon>Eukaryota</taxon>
        <taxon>Fungi</taxon>
        <taxon>Dikarya</taxon>
        <taxon>Basidiomycota</taxon>
        <taxon>Agaricomycotina</taxon>
        <taxon>Agaricomycetes</taxon>
        <taxon>Agaricomycetidae</taxon>
        <taxon>Boletales</taxon>
        <taxon>Paxilineae</taxon>
        <taxon>Paxillaceae</taxon>
        <taxon>Paxillus</taxon>
    </lineage>
</organism>
<dbReference type="EMBL" id="KN825308">
    <property type="protein sequence ID" value="KIK92148.1"/>
    <property type="molecule type" value="Genomic_DNA"/>
</dbReference>
<feature type="non-terminal residue" evidence="1">
    <location>
        <position position="1"/>
    </location>
</feature>
<dbReference type="Proteomes" id="UP000054538">
    <property type="component" value="Unassembled WGS sequence"/>
</dbReference>
<dbReference type="HOGENOM" id="CLU_3019966_0_0_1"/>
<sequence>FSITINKSQGQSVKYVGLDLCIPVFSHGQLLWLSPGVPIPDMSRLLFQENRMIPRQ</sequence>
<name>A0A0D0DLG6_9AGAM</name>
<evidence type="ECO:0000313" key="1">
    <source>
        <dbReference type="EMBL" id="KIK92148.1"/>
    </source>
</evidence>
<evidence type="ECO:0000313" key="2">
    <source>
        <dbReference type="Proteomes" id="UP000054538"/>
    </source>
</evidence>
<gene>
    <name evidence="1" type="ORF">PAXRUDRAFT_147912</name>
</gene>
<dbReference type="AlphaFoldDB" id="A0A0D0DLG6"/>
<dbReference type="InParanoid" id="A0A0D0DLG6"/>